<dbReference type="PROSITE" id="PS51620">
    <property type="entry name" value="SAM_TRM61"/>
    <property type="match status" value="1"/>
</dbReference>
<gene>
    <name evidence="8" type="ORF">SAMN05444406_14611</name>
</gene>
<evidence type="ECO:0000313" key="8">
    <source>
        <dbReference type="EMBL" id="SFQ43521.1"/>
    </source>
</evidence>
<dbReference type="EC" id="2.1.1.220" evidence="5"/>
<keyword evidence="1 5" id="KW-0489">Methyltransferase</keyword>
<dbReference type="InterPro" id="IPR029063">
    <property type="entry name" value="SAM-dependent_MTases_sf"/>
</dbReference>
<dbReference type="Proteomes" id="UP000198577">
    <property type="component" value="Unassembled WGS sequence"/>
</dbReference>
<evidence type="ECO:0000256" key="1">
    <source>
        <dbReference type="ARBA" id="ARBA00022603"/>
    </source>
</evidence>
<dbReference type="PANTHER" id="PTHR12133:SF1">
    <property type="entry name" value="TRNA (ADENINE(58)-N(1))-METHYLTRANSFERASE, MITOCHONDRIAL"/>
    <property type="match status" value="1"/>
</dbReference>
<comment type="catalytic activity">
    <reaction evidence="5">
        <text>adenosine(58) in tRNA + S-adenosyl-L-methionine = N(1)-methyladenosine(58) in tRNA + S-adenosyl-L-homocysteine + H(+)</text>
        <dbReference type="Rhea" id="RHEA:43152"/>
        <dbReference type="Rhea" id="RHEA-COMP:10365"/>
        <dbReference type="Rhea" id="RHEA-COMP:10366"/>
        <dbReference type="ChEBI" id="CHEBI:15378"/>
        <dbReference type="ChEBI" id="CHEBI:57856"/>
        <dbReference type="ChEBI" id="CHEBI:59789"/>
        <dbReference type="ChEBI" id="CHEBI:74411"/>
        <dbReference type="ChEBI" id="CHEBI:74491"/>
        <dbReference type="EC" id="2.1.1.220"/>
    </reaction>
</comment>
<dbReference type="PIRSF" id="PIRSF017269">
    <property type="entry name" value="GCD14"/>
    <property type="match status" value="1"/>
</dbReference>
<evidence type="ECO:0000256" key="4">
    <source>
        <dbReference type="ARBA" id="ARBA00022694"/>
    </source>
</evidence>
<keyword evidence="2 5" id="KW-0808">Transferase</keyword>
<evidence type="ECO:0000259" key="7">
    <source>
        <dbReference type="Pfam" id="PF08704"/>
    </source>
</evidence>
<dbReference type="InterPro" id="IPR014816">
    <property type="entry name" value="tRNA_MeTrfase_Gcd14"/>
</dbReference>
<evidence type="ECO:0000256" key="5">
    <source>
        <dbReference type="PIRNR" id="PIRNR017269"/>
    </source>
</evidence>
<dbReference type="SUPFAM" id="SSF53335">
    <property type="entry name" value="S-adenosyl-L-methionine-dependent methyltransferases"/>
    <property type="match status" value="1"/>
</dbReference>
<proteinExistence type="inferred from homology"/>
<keyword evidence="3 5" id="KW-0949">S-adenosyl-L-methionine</keyword>
<dbReference type="EMBL" id="FOXR01000046">
    <property type="protein sequence ID" value="SFQ43521.1"/>
    <property type="molecule type" value="Genomic_DNA"/>
</dbReference>
<comment type="similarity">
    <text evidence="5">Belongs to the class I-like SAM-binding methyltransferase superfamily. TRM61 family.</text>
</comment>
<keyword evidence="9" id="KW-1185">Reference proteome</keyword>
<evidence type="ECO:0000256" key="6">
    <source>
        <dbReference type="PIRSR" id="PIRSR017269-1"/>
    </source>
</evidence>
<dbReference type="OrthoDB" id="9781391at2"/>
<dbReference type="Gene3D" id="3.40.50.150">
    <property type="entry name" value="Vaccinia Virus protein VP39"/>
    <property type="match status" value="1"/>
</dbReference>
<dbReference type="RefSeq" id="WP_092282812.1">
    <property type="nucleotide sequence ID" value="NZ_FOXR01000046.1"/>
</dbReference>
<dbReference type="GO" id="GO:0031515">
    <property type="term" value="C:tRNA (m1A) methyltransferase complex"/>
    <property type="evidence" value="ECO:0007669"/>
    <property type="project" value="UniProtKB-UniRule"/>
</dbReference>
<protein>
    <recommendedName>
        <fullName evidence="5">tRNA (adenine(58)-N(1))-methyltransferase TrmI</fullName>
        <ecNumber evidence="5">2.1.1.220</ecNumber>
    </recommendedName>
</protein>
<organism evidence="8 9">
    <name type="scientific">Caldicoprobacter faecalis</name>
    <dbReference type="NCBI Taxonomy" id="937334"/>
    <lineage>
        <taxon>Bacteria</taxon>
        <taxon>Bacillati</taxon>
        <taxon>Bacillota</taxon>
        <taxon>Clostridia</taxon>
        <taxon>Caldicoprobacterales</taxon>
        <taxon>Caldicoprobacteraceae</taxon>
        <taxon>Caldicoprobacter</taxon>
    </lineage>
</organism>
<accession>A0A1I5YH10</accession>
<dbReference type="CDD" id="cd02440">
    <property type="entry name" value="AdoMet_MTases"/>
    <property type="match status" value="1"/>
</dbReference>
<evidence type="ECO:0000256" key="2">
    <source>
        <dbReference type="ARBA" id="ARBA00022679"/>
    </source>
</evidence>
<dbReference type="GO" id="GO:0030488">
    <property type="term" value="P:tRNA methylation"/>
    <property type="evidence" value="ECO:0007669"/>
    <property type="project" value="InterPro"/>
</dbReference>
<comment type="function">
    <text evidence="5">Catalyzes the S-adenosyl-L-methionine-dependent formation of N(1)-methyladenine at position 58 (m1A58) in tRNA.</text>
</comment>
<reference evidence="8 9" key="1">
    <citation type="submission" date="2016-10" db="EMBL/GenBank/DDBJ databases">
        <authorList>
            <person name="de Groot N.N."/>
        </authorList>
    </citation>
    <scope>NUCLEOTIDE SEQUENCE [LARGE SCALE GENOMIC DNA]</scope>
    <source>
        <strain evidence="8 9">DSM 20678</strain>
    </source>
</reference>
<sequence>MQSGFSTKRVIIGPDGFKKVVDIASPNKVGLPNGQIDSTELAEIKPGNSFEIKDTVYYVLNCDTYDYVMHYLKRKTQVVYPKEGAYILMRLDVFPGKRVGEAGTGSGAFTLCLSRAVGPQGQVYTYEQREDFYKLAEKNLKNFLEFDNVIMYNKSIEEGIQERDLDAFFLDVREPWEVIQIVREALKPAGHLGIIVPTTNQVSQTLISLEKNSFYISEVVEIMMRKYKLVPERLRPKDLMVGHTGYLIFARKLGE</sequence>
<feature type="binding site" evidence="6">
    <location>
        <position position="127"/>
    </location>
    <ligand>
        <name>S-adenosyl-L-methionine</name>
        <dbReference type="ChEBI" id="CHEBI:59789"/>
    </ligand>
</feature>
<dbReference type="GO" id="GO:0160107">
    <property type="term" value="F:tRNA (adenine(58)-N1)-methyltransferase activity"/>
    <property type="evidence" value="ECO:0007669"/>
    <property type="project" value="UniProtKB-EC"/>
</dbReference>
<dbReference type="AlphaFoldDB" id="A0A1I5YH10"/>
<evidence type="ECO:0000256" key="3">
    <source>
        <dbReference type="ARBA" id="ARBA00022691"/>
    </source>
</evidence>
<dbReference type="Pfam" id="PF08704">
    <property type="entry name" value="GCD14"/>
    <property type="match status" value="1"/>
</dbReference>
<comment type="subunit">
    <text evidence="5">Homotetramer composed of a dimer of dimers.</text>
</comment>
<feature type="binding site" evidence="6">
    <location>
        <position position="171"/>
    </location>
    <ligand>
        <name>S-adenosyl-L-methionine</name>
        <dbReference type="ChEBI" id="CHEBI:59789"/>
    </ligand>
</feature>
<evidence type="ECO:0000313" key="9">
    <source>
        <dbReference type="Proteomes" id="UP000198577"/>
    </source>
</evidence>
<feature type="domain" description="tRNA (adenine(58)-N(1))-methyltransferase catalytic subunit TRM61 C-terminal" evidence="7">
    <location>
        <begin position="70"/>
        <end position="234"/>
    </location>
</feature>
<dbReference type="InterPro" id="IPR049470">
    <property type="entry name" value="TRM61_C"/>
</dbReference>
<name>A0A1I5YH10_9FIRM</name>
<dbReference type="STRING" id="937334.SAMN05444406_14611"/>
<keyword evidence="4 5" id="KW-0819">tRNA processing</keyword>
<dbReference type="PANTHER" id="PTHR12133">
    <property type="entry name" value="TRNA (ADENINE(58)-N(1))-METHYLTRANSFERASE"/>
    <property type="match status" value="1"/>
</dbReference>